<reference evidence="7 8" key="1">
    <citation type="submission" date="2023-09" db="EMBL/GenBank/DDBJ databases">
        <title>Genomes of two closely related lineages of the louse Polyplax serrata with different host specificities.</title>
        <authorList>
            <person name="Martinu J."/>
            <person name="Tarabai H."/>
            <person name="Stefka J."/>
            <person name="Hypsa V."/>
        </authorList>
    </citation>
    <scope>NUCLEOTIDE SEQUENCE [LARGE SCALE GENOMIC DNA]</scope>
    <source>
        <strain evidence="7">98ZLc_SE</strain>
    </source>
</reference>
<keyword evidence="1" id="KW-0479">Metal-binding</keyword>
<feature type="region of interest" description="Disordered" evidence="5">
    <location>
        <begin position="692"/>
        <end position="738"/>
    </location>
</feature>
<keyword evidence="8" id="KW-1185">Reference proteome</keyword>
<dbReference type="InterPro" id="IPR015655">
    <property type="entry name" value="PP2C"/>
</dbReference>
<name>A0ABR1BDP8_POLSC</name>
<dbReference type="SMART" id="SM00332">
    <property type="entry name" value="PP2Cc"/>
    <property type="match status" value="1"/>
</dbReference>
<feature type="compositionally biased region" description="Acidic residues" evidence="5">
    <location>
        <begin position="516"/>
        <end position="526"/>
    </location>
</feature>
<evidence type="ECO:0000313" key="8">
    <source>
        <dbReference type="Proteomes" id="UP001359485"/>
    </source>
</evidence>
<sequence length="834" mass="93828">MAPTFGVNLRVTGHCNQGSRRHMEDMFSVAYQQTEDELDLEYAYFGIFDGHGGHEAATFAKEHLMKAIVSQPGFWSDNDKDVLRAIKDGFIATHYAMWRNLENWPKTQSGWPSTSGTTASIAFIRRSNIYIGHVGDSCIVLGYQDPCSEHWRGAPLTQDHKPENPAEFERIHQAGGMVVQKSGVPRVVWHRPRLSHKGPLTRSTHIDQIPFLAVARSLGDLWSYNADSDRFIVSPEPDVSVHHIDLSRDRCLIFGTDGLWNMLTPDEAVAIVRKAEFNNKNNGNDGQEQVWLNPSKCLVDKALNKWMEFELRADNTSAVTLLLHPLGPPHSQVLNQQNAVTNLQSEFVPYHIESYKVNEGKSPHKLHSQSSGLAICTWYPHRSLSENLKGDETTTLTAMEELFGKKVEIFDSKKGDVVVNECKEEENKEEECIKPNSSKVKVLLPTTFVYNDTQKESDSKKLPPLYSTILKNPNRTTQNVSEKPKCLEINEKSVQECTKITTDDSESKNGDHSEEMTIDDNDSQEVDEGVSRMKLRGTVAGKVTEQKTGDNSEVGSVPKNYLKTPSFPVTGIKSNGKRGRKRENYSVIESQFDLVNDGKSLRSKSRRRHSSLFEAMNLMYEPKPKHRTRSRDQKKLYDNEEYRSDTENKLDEETNKSRKMTKNKPGESCKNSSTVGNETMRQNHLQERLQLNCNNSNNSNSNSSHTAGECVGSTNNGNSSSQGSNAGSGNSQEFTPMRLRSNMPVKTLRSRNINLEICDWFFLGLTKYNNVGASKRSMGKQQTCKAEDTCEGSKSLTKLNSLGRSSVNSGKIHMSDSTYRSAVHTRSQNKRLKK</sequence>
<dbReference type="Pfam" id="PF00481">
    <property type="entry name" value="PP2C"/>
    <property type="match status" value="1"/>
</dbReference>
<evidence type="ECO:0000259" key="6">
    <source>
        <dbReference type="PROSITE" id="PS51746"/>
    </source>
</evidence>
<evidence type="ECO:0000256" key="3">
    <source>
        <dbReference type="ARBA" id="ARBA00022912"/>
    </source>
</evidence>
<keyword evidence="3 4" id="KW-0904">Protein phosphatase</keyword>
<feature type="compositionally biased region" description="Low complexity" evidence="5">
    <location>
        <begin position="694"/>
        <end position="704"/>
    </location>
</feature>
<feature type="region of interest" description="Disordered" evidence="5">
    <location>
        <begin position="800"/>
        <end position="834"/>
    </location>
</feature>
<keyword evidence="2 4" id="KW-0378">Hydrolase</keyword>
<proteinExistence type="inferred from homology"/>
<dbReference type="InterPro" id="IPR000222">
    <property type="entry name" value="PP2C_BS"/>
</dbReference>
<feature type="compositionally biased region" description="Polar residues" evidence="5">
    <location>
        <begin position="800"/>
        <end position="826"/>
    </location>
</feature>
<evidence type="ECO:0000256" key="1">
    <source>
        <dbReference type="ARBA" id="ARBA00022723"/>
    </source>
</evidence>
<feature type="compositionally biased region" description="Basic and acidic residues" evidence="5">
    <location>
        <begin position="501"/>
        <end position="515"/>
    </location>
</feature>
<dbReference type="PANTHER" id="PTHR47992">
    <property type="entry name" value="PROTEIN PHOSPHATASE"/>
    <property type="match status" value="1"/>
</dbReference>
<comment type="similarity">
    <text evidence="4">Belongs to the PP2C family.</text>
</comment>
<feature type="region of interest" description="Disordered" evidence="5">
    <location>
        <begin position="500"/>
        <end position="526"/>
    </location>
</feature>
<gene>
    <name evidence="7" type="ORF">RUM44_013278</name>
</gene>
<protein>
    <recommendedName>
        <fullName evidence="6">PPM-type phosphatase domain-containing protein</fullName>
    </recommendedName>
</protein>
<organism evidence="7 8">
    <name type="scientific">Polyplax serrata</name>
    <name type="common">Common mouse louse</name>
    <dbReference type="NCBI Taxonomy" id="468196"/>
    <lineage>
        <taxon>Eukaryota</taxon>
        <taxon>Metazoa</taxon>
        <taxon>Ecdysozoa</taxon>
        <taxon>Arthropoda</taxon>
        <taxon>Hexapoda</taxon>
        <taxon>Insecta</taxon>
        <taxon>Pterygota</taxon>
        <taxon>Neoptera</taxon>
        <taxon>Paraneoptera</taxon>
        <taxon>Psocodea</taxon>
        <taxon>Troctomorpha</taxon>
        <taxon>Phthiraptera</taxon>
        <taxon>Anoplura</taxon>
        <taxon>Polyplacidae</taxon>
        <taxon>Polyplax</taxon>
    </lineage>
</organism>
<dbReference type="CDD" id="cd00143">
    <property type="entry name" value="PP2Cc"/>
    <property type="match status" value="1"/>
</dbReference>
<feature type="compositionally biased region" description="Low complexity" evidence="5">
    <location>
        <begin position="712"/>
        <end position="731"/>
    </location>
</feature>
<accession>A0ABR1BDP8</accession>
<dbReference type="PROSITE" id="PS01032">
    <property type="entry name" value="PPM_1"/>
    <property type="match status" value="1"/>
</dbReference>
<dbReference type="PROSITE" id="PS51746">
    <property type="entry name" value="PPM_2"/>
    <property type="match status" value="1"/>
</dbReference>
<dbReference type="Proteomes" id="UP001359485">
    <property type="component" value="Unassembled WGS sequence"/>
</dbReference>
<dbReference type="Gene3D" id="3.60.40.10">
    <property type="entry name" value="PPM-type phosphatase domain"/>
    <property type="match status" value="1"/>
</dbReference>
<feature type="compositionally biased region" description="Basic and acidic residues" evidence="5">
    <location>
        <begin position="630"/>
        <end position="656"/>
    </location>
</feature>
<feature type="compositionally biased region" description="Polar residues" evidence="5">
    <location>
        <begin position="669"/>
        <end position="679"/>
    </location>
</feature>
<evidence type="ECO:0000256" key="4">
    <source>
        <dbReference type="RuleBase" id="RU003465"/>
    </source>
</evidence>
<evidence type="ECO:0000256" key="2">
    <source>
        <dbReference type="ARBA" id="ARBA00022801"/>
    </source>
</evidence>
<feature type="region of interest" description="Disordered" evidence="5">
    <location>
        <begin position="614"/>
        <end position="679"/>
    </location>
</feature>
<evidence type="ECO:0000313" key="7">
    <source>
        <dbReference type="EMBL" id="KAK6641565.1"/>
    </source>
</evidence>
<evidence type="ECO:0000256" key="5">
    <source>
        <dbReference type="SAM" id="MobiDB-lite"/>
    </source>
</evidence>
<dbReference type="EMBL" id="JAWJWF010000001">
    <property type="protein sequence ID" value="KAK6641565.1"/>
    <property type="molecule type" value="Genomic_DNA"/>
</dbReference>
<comment type="caution">
    <text evidence="7">The sequence shown here is derived from an EMBL/GenBank/DDBJ whole genome shotgun (WGS) entry which is preliminary data.</text>
</comment>
<dbReference type="InterPro" id="IPR036457">
    <property type="entry name" value="PPM-type-like_dom_sf"/>
</dbReference>
<dbReference type="InterPro" id="IPR001932">
    <property type="entry name" value="PPM-type_phosphatase-like_dom"/>
</dbReference>
<feature type="domain" description="PPM-type phosphatase" evidence="6">
    <location>
        <begin position="10"/>
        <end position="323"/>
    </location>
</feature>
<dbReference type="SUPFAM" id="SSF81606">
    <property type="entry name" value="PP2C-like"/>
    <property type="match status" value="1"/>
</dbReference>